<dbReference type="CDD" id="cd17546">
    <property type="entry name" value="REC_hyHK_CKI1_RcsC-like"/>
    <property type="match status" value="1"/>
</dbReference>
<dbReference type="PROSITE" id="PS50110">
    <property type="entry name" value="RESPONSE_REGULATORY"/>
    <property type="match status" value="1"/>
</dbReference>
<gene>
    <name evidence="3" type="ORF">BC748_1516</name>
</gene>
<dbReference type="GO" id="GO:0000160">
    <property type="term" value="P:phosphorelay signal transduction system"/>
    <property type="evidence" value="ECO:0007669"/>
    <property type="project" value="InterPro"/>
</dbReference>
<dbReference type="InterPro" id="IPR001789">
    <property type="entry name" value="Sig_transdc_resp-reg_receiver"/>
</dbReference>
<dbReference type="SMART" id="SM00448">
    <property type="entry name" value="REC"/>
    <property type="match status" value="1"/>
</dbReference>
<evidence type="ECO:0000313" key="3">
    <source>
        <dbReference type="EMBL" id="TDP59270.1"/>
    </source>
</evidence>
<feature type="domain" description="Response regulatory" evidence="2">
    <location>
        <begin position="4"/>
        <end position="136"/>
    </location>
</feature>
<dbReference type="PANTHER" id="PTHR44520:SF2">
    <property type="entry name" value="RESPONSE REGULATOR RCP1"/>
    <property type="match status" value="1"/>
</dbReference>
<dbReference type="InterPro" id="IPR052893">
    <property type="entry name" value="TCS_response_regulator"/>
</dbReference>
<dbReference type="SUPFAM" id="SSF52172">
    <property type="entry name" value="CheY-like"/>
    <property type="match status" value="1"/>
</dbReference>
<dbReference type="Gene3D" id="3.40.50.2300">
    <property type="match status" value="1"/>
</dbReference>
<name>A0A4R6QAQ6_9FLAO</name>
<dbReference type="EMBL" id="SNXR01000013">
    <property type="protein sequence ID" value="TDP59270.1"/>
    <property type="molecule type" value="Genomic_DNA"/>
</dbReference>
<sequence>MIKKVFCVDDDPITLMLCKKVIEKVEFAQEIDVAQNGEEALLYFDNLIEVFKNNTNTIYPELIFLDLNMPIMNGWEFLDSYFKKKYNETFINSKFIVLSSTIDPSDVEKSKNYPMVIGFLSKPITKEILESLKGKI</sequence>
<evidence type="ECO:0000259" key="2">
    <source>
        <dbReference type="PROSITE" id="PS50110"/>
    </source>
</evidence>
<feature type="modified residue" description="4-aspartylphosphate" evidence="1">
    <location>
        <position position="66"/>
    </location>
</feature>
<organism evidence="3 4">
    <name type="scientific">Flavobacterium dankookense</name>
    <dbReference type="NCBI Taxonomy" id="706186"/>
    <lineage>
        <taxon>Bacteria</taxon>
        <taxon>Pseudomonadati</taxon>
        <taxon>Bacteroidota</taxon>
        <taxon>Flavobacteriia</taxon>
        <taxon>Flavobacteriales</taxon>
        <taxon>Flavobacteriaceae</taxon>
        <taxon>Flavobacterium</taxon>
    </lineage>
</organism>
<dbReference type="Proteomes" id="UP000295260">
    <property type="component" value="Unassembled WGS sequence"/>
</dbReference>
<dbReference type="PANTHER" id="PTHR44520">
    <property type="entry name" value="RESPONSE REGULATOR RCP1-RELATED"/>
    <property type="match status" value="1"/>
</dbReference>
<reference evidence="3 4" key="1">
    <citation type="submission" date="2019-03" db="EMBL/GenBank/DDBJ databases">
        <title>Genomic Encyclopedia of Archaeal and Bacterial Type Strains, Phase II (KMG-II): from individual species to whole genera.</title>
        <authorList>
            <person name="Goeker M."/>
        </authorList>
    </citation>
    <scope>NUCLEOTIDE SEQUENCE [LARGE SCALE GENOMIC DNA]</scope>
    <source>
        <strain evidence="3 4">DSM 25687</strain>
    </source>
</reference>
<dbReference type="Pfam" id="PF00072">
    <property type="entry name" value="Response_reg"/>
    <property type="match status" value="1"/>
</dbReference>
<dbReference type="InterPro" id="IPR011006">
    <property type="entry name" value="CheY-like_superfamily"/>
</dbReference>
<protein>
    <submittedName>
        <fullName evidence="3">CheY-like chemotaxis protein</fullName>
    </submittedName>
</protein>
<evidence type="ECO:0000256" key="1">
    <source>
        <dbReference type="PROSITE-ProRule" id="PRU00169"/>
    </source>
</evidence>
<dbReference type="RefSeq" id="WP_133532810.1">
    <property type="nucleotide sequence ID" value="NZ_SNXR01000013.1"/>
</dbReference>
<comment type="caution">
    <text evidence="3">The sequence shown here is derived from an EMBL/GenBank/DDBJ whole genome shotgun (WGS) entry which is preliminary data.</text>
</comment>
<accession>A0A4R6QAQ6</accession>
<keyword evidence="4" id="KW-1185">Reference proteome</keyword>
<proteinExistence type="predicted"/>
<dbReference type="AlphaFoldDB" id="A0A4R6QAQ6"/>
<dbReference type="OrthoDB" id="673128at2"/>
<evidence type="ECO:0000313" key="4">
    <source>
        <dbReference type="Proteomes" id="UP000295260"/>
    </source>
</evidence>
<keyword evidence="1" id="KW-0597">Phosphoprotein</keyword>